<accession>A0A4Y3TMK3</accession>
<dbReference type="EMBL" id="BJMV01000001">
    <property type="protein sequence ID" value="GEB84241.1"/>
    <property type="molecule type" value="Genomic_DNA"/>
</dbReference>
<keyword evidence="2" id="KW-1185">Reference proteome</keyword>
<protein>
    <submittedName>
        <fullName evidence="1">Uncharacterized protein</fullName>
    </submittedName>
</protein>
<dbReference type="Proteomes" id="UP000317730">
    <property type="component" value="Unassembled WGS sequence"/>
</dbReference>
<organism evidence="1 2">
    <name type="scientific">Acetobacter peroxydans</name>
    <dbReference type="NCBI Taxonomy" id="104098"/>
    <lineage>
        <taxon>Bacteria</taxon>
        <taxon>Pseudomonadati</taxon>
        <taxon>Pseudomonadota</taxon>
        <taxon>Alphaproteobacteria</taxon>
        <taxon>Acetobacterales</taxon>
        <taxon>Acetobacteraceae</taxon>
        <taxon>Acetobacter</taxon>
    </lineage>
</organism>
<gene>
    <name evidence="1" type="ORF">APE01nite_00380</name>
</gene>
<comment type="caution">
    <text evidence="1">The sequence shown here is derived from an EMBL/GenBank/DDBJ whole genome shotgun (WGS) entry which is preliminary data.</text>
</comment>
<evidence type="ECO:0000313" key="1">
    <source>
        <dbReference type="EMBL" id="GEB84241.1"/>
    </source>
</evidence>
<sequence length="101" mass="11718">MLYQTKLAAIRKIASTPRMPSLTGARCESTTYARNWITNGFPKKYRSIETKPADMERTAVTPDNNKFKPQPGLYIFHRVNIIAMQYIELKCPLRAKEWIIL</sequence>
<reference evidence="1 2" key="1">
    <citation type="submission" date="2019-06" db="EMBL/GenBank/DDBJ databases">
        <title>Whole genome shotgun sequence of Acetobacter peroxydans NBRC 13755.</title>
        <authorList>
            <person name="Hosoyama A."/>
            <person name="Uohara A."/>
            <person name="Ohji S."/>
            <person name="Ichikawa N."/>
        </authorList>
    </citation>
    <scope>NUCLEOTIDE SEQUENCE [LARGE SCALE GENOMIC DNA]</scope>
    <source>
        <strain evidence="1 2">NBRC 13755</strain>
    </source>
</reference>
<dbReference type="AlphaFoldDB" id="A0A4Y3TMK3"/>
<name>A0A4Y3TMK3_9PROT</name>
<evidence type="ECO:0000313" key="2">
    <source>
        <dbReference type="Proteomes" id="UP000317730"/>
    </source>
</evidence>
<proteinExistence type="predicted"/>